<proteinExistence type="predicted"/>
<dbReference type="AlphaFoldDB" id="A0AAV6VCR9"/>
<evidence type="ECO:0000313" key="1">
    <source>
        <dbReference type="EMBL" id="KAG8194434.1"/>
    </source>
</evidence>
<name>A0AAV6VCR9_9ARAC</name>
<keyword evidence="2" id="KW-1185">Reference proteome</keyword>
<comment type="caution">
    <text evidence="1">The sequence shown here is derived from an EMBL/GenBank/DDBJ whole genome shotgun (WGS) entry which is preliminary data.</text>
</comment>
<reference evidence="1 2" key="1">
    <citation type="journal article" date="2022" name="Nat. Ecol. Evol.">
        <title>A masculinizing supergene underlies an exaggerated male reproductive morph in a spider.</title>
        <authorList>
            <person name="Hendrickx F."/>
            <person name="De Corte Z."/>
            <person name="Sonet G."/>
            <person name="Van Belleghem S.M."/>
            <person name="Kostlbacher S."/>
            <person name="Vangestel C."/>
        </authorList>
    </citation>
    <scope>NUCLEOTIDE SEQUENCE [LARGE SCALE GENOMIC DNA]</scope>
    <source>
        <strain evidence="1">W744_W776</strain>
    </source>
</reference>
<dbReference type="Proteomes" id="UP000827092">
    <property type="component" value="Unassembled WGS sequence"/>
</dbReference>
<dbReference type="EMBL" id="JAFNEN010000103">
    <property type="protein sequence ID" value="KAG8194434.1"/>
    <property type="molecule type" value="Genomic_DNA"/>
</dbReference>
<organism evidence="1 2">
    <name type="scientific">Oedothorax gibbosus</name>
    <dbReference type="NCBI Taxonomy" id="931172"/>
    <lineage>
        <taxon>Eukaryota</taxon>
        <taxon>Metazoa</taxon>
        <taxon>Ecdysozoa</taxon>
        <taxon>Arthropoda</taxon>
        <taxon>Chelicerata</taxon>
        <taxon>Arachnida</taxon>
        <taxon>Araneae</taxon>
        <taxon>Araneomorphae</taxon>
        <taxon>Entelegynae</taxon>
        <taxon>Araneoidea</taxon>
        <taxon>Linyphiidae</taxon>
        <taxon>Erigoninae</taxon>
        <taxon>Oedothorax</taxon>
    </lineage>
</organism>
<accession>A0AAV6VCR9</accession>
<evidence type="ECO:0000313" key="2">
    <source>
        <dbReference type="Proteomes" id="UP000827092"/>
    </source>
</evidence>
<gene>
    <name evidence="1" type="ORF">JTE90_011043</name>
</gene>
<sequence length="84" mass="9861">MRVMIHHGKFYCLSDSNNNKTCNNFTSYDLRHRLYQSVVPKIHQTKEDPRAIHLRASIHLLQCRLEQYGLKKADPCGLWPLVVL</sequence>
<protein>
    <submittedName>
        <fullName evidence="1">Uncharacterized protein</fullName>
    </submittedName>
</protein>